<dbReference type="HAMAP" id="MF_00422">
    <property type="entry name" value="SecE"/>
    <property type="match status" value="1"/>
</dbReference>
<organism evidence="9 10">
    <name type="scientific">Mesohalobacter halotolerans</name>
    <dbReference type="NCBI Taxonomy" id="1883405"/>
    <lineage>
        <taxon>Bacteria</taxon>
        <taxon>Pseudomonadati</taxon>
        <taxon>Bacteroidota</taxon>
        <taxon>Flavobacteriia</taxon>
        <taxon>Flavobacteriales</taxon>
        <taxon>Flavobacteriaceae</taxon>
        <taxon>Mesohalobacter</taxon>
    </lineage>
</organism>
<dbReference type="GO" id="GO:0005886">
    <property type="term" value="C:plasma membrane"/>
    <property type="evidence" value="ECO:0007669"/>
    <property type="project" value="UniProtKB-SubCell"/>
</dbReference>
<dbReference type="RefSeq" id="WP_138932104.1">
    <property type="nucleotide sequence ID" value="NZ_SWMU01000003.1"/>
</dbReference>
<protein>
    <recommendedName>
        <fullName evidence="8">Protein translocase subunit SecE</fullName>
    </recommendedName>
</protein>
<keyword evidence="7 8" id="KW-0472">Membrane</keyword>
<dbReference type="NCBIfam" id="TIGR00964">
    <property type="entry name" value="secE_bact"/>
    <property type="match status" value="1"/>
</dbReference>
<comment type="subunit">
    <text evidence="8">Component of the Sec protein translocase complex. Heterotrimer consisting of SecY, SecE and SecG subunits. The heterotrimers can form oligomers, although 1 heterotrimer is thought to be able to translocate proteins. Interacts with the ribosome. Interacts with SecDF, and other proteins may be involved. Interacts with SecA.</text>
</comment>
<dbReference type="Gene3D" id="1.20.5.1030">
    <property type="entry name" value="Preprotein translocase secy subunit"/>
    <property type="match status" value="1"/>
</dbReference>
<dbReference type="GO" id="GO:0043952">
    <property type="term" value="P:protein transport by the Sec complex"/>
    <property type="evidence" value="ECO:0007669"/>
    <property type="project" value="UniProtKB-UniRule"/>
</dbReference>
<dbReference type="GO" id="GO:0065002">
    <property type="term" value="P:intracellular protein transmembrane transport"/>
    <property type="evidence" value="ECO:0007669"/>
    <property type="project" value="UniProtKB-UniRule"/>
</dbReference>
<dbReference type="GO" id="GO:0009306">
    <property type="term" value="P:protein secretion"/>
    <property type="evidence" value="ECO:0007669"/>
    <property type="project" value="UniProtKB-UniRule"/>
</dbReference>
<keyword evidence="2 8" id="KW-0813">Transport</keyword>
<evidence type="ECO:0000256" key="5">
    <source>
        <dbReference type="ARBA" id="ARBA00022989"/>
    </source>
</evidence>
<keyword evidence="4 8" id="KW-0653">Protein transport</keyword>
<feature type="transmembrane region" description="Helical" evidence="8">
    <location>
        <begin position="30"/>
        <end position="48"/>
    </location>
</feature>
<evidence type="ECO:0000313" key="9">
    <source>
        <dbReference type="EMBL" id="TKS55990.1"/>
    </source>
</evidence>
<comment type="caution">
    <text evidence="9">The sequence shown here is derived from an EMBL/GenBank/DDBJ whole genome shotgun (WGS) entry which is preliminary data.</text>
</comment>
<proteinExistence type="inferred from homology"/>
<comment type="subcellular location">
    <subcellularLocation>
        <location evidence="8">Cell membrane</location>
        <topology evidence="8">Single-pass membrane protein</topology>
    </subcellularLocation>
    <subcellularLocation>
        <location evidence="1">Membrane</location>
    </subcellularLocation>
</comment>
<reference evidence="9 10" key="1">
    <citation type="submission" date="2019-04" db="EMBL/GenBank/DDBJ databases">
        <title>Psychroflexus halotolerans sp. nov., isolated from a marine solar saltern.</title>
        <authorList>
            <person name="Feng X."/>
        </authorList>
    </citation>
    <scope>NUCLEOTIDE SEQUENCE [LARGE SCALE GENOMIC DNA]</scope>
    <source>
        <strain evidence="9 10">WDS2C27</strain>
    </source>
</reference>
<dbReference type="EMBL" id="SWMU01000003">
    <property type="protein sequence ID" value="TKS55990.1"/>
    <property type="molecule type" value="Genomic_DNA"/>
</dbReference>
<accession>A0A4U5TPF5</accession>
<dbReference type="InterPro" id="IPR005807">
    <property type="entry name" value="SecE_bac"/>
</dbReference>
<keyword evidence="10" id="KW-1185">Reference proteome</keyword>
<dbReference type="AlphaFoldDB" id="A0A4U5TPF5"/>
<evidence type="ECO:0000256" key="3">
    <source>
        <dbReference type="ARBA" id="ARBA00022692"/>
    </source>
</evidence>
<dbReference type="InterPro" id="IPR001901">
    <property type="entry name" value="Translocase_SecE/Sec61-g"/>
</dbReference>
<sequence>MSGLINYINESYHELRNHVTWPSYADAQRLMVIVAVFSVLLALAVYGVDQLFSGVIEQYFKWVKS</sequence>
<keyword evidence="6 8" id="KW-0811">Translocation</keyword>
<dbReference type="Proteomes" id="UP000306552">
    <property type="component" value="Unassembled WGS sequence"/>
</dbReference>
<evidence type="ECO:0000256" key="8">
    <source>
        <dbReference type="HAMAP-Rule" id="MF_00422"/>
    </source>
</evidence>
<keyword evidence="5 8" id="KW-1133">Transmembrane helix</keyword>
<keyword evidence="3 8" id="KW-0812">Transmembrane</keyword>
<evidence type="ECO:0000256" key="7">
    <source>
        <dbReference type="ARBA" id="ARBA00023136"/>
    </source>
</evidence>
<dbReference type="OrthoDB" id="9810735at2"/>
<evidence type="ECO:0000256" key="1">
    <source>
        <dbReference type="ARBA" id="ARBA00004370"/>
    </source>
</evidence>
<dbReference type="InterPro" id="IPR038379">
    <property type="entry name" value="SecE_sf"/>
</dbReference>
<keyword evidence="8" id="KW-1003">Cell membrane</keyword>
<evidence type="ECO:0000256" key="2">
    <source>
        <dbReference type="ARBA" id="ARBA00022448"/>
    </source>
</evidence>
<gene>
    <name evidence="8 9" type="primary">secE</name>
    <name evidence="9" type="ORF">FCN74_08135</name>
</gene>
<dbReference type="GO" id="GO:0008320">
    <property type="term" value="F:protein transmembrane transporter activity"/>
    <property type="evidence" value="ECO:0007669"/>
    <property type="project" value="UniProtKB-UniRule"/>
</dbReference>
<evidence type="ECO:0000256" key="6">
    <source>
        <dbReference type="ARBA" id="ARBA00023010"/>
    </source>
</evidence>
<evidence type="ECO:0000256" key="4">
    <source>
        <dbReference type="ARBA" id="ARBA00022927"/>
    </source>
</evidence>
<dbReference type="Pfam" id="PF00584">
    <property type="entry name" value="SecE"/>
    <property type="match status" value="1"/>
</dbReference>
<dbReference type="GO" id="GO:0006605">
    <property type="term" value="P:protein targeting"/>
    <property type="evidence" value="ECO:0007669"/>
    <property type="project" value="UniProtKB-UniRule"/>
</dbReference>
<name>A0A4U5TPF5_9FLAO</name>
<comment type="similarity">
    <text evidence="8">Belongs to the SecE/SEC61-gamma family.</text>
</comment>
<evidence type="ECO:0000313" key="10">
    <source>
        <dbReference type="Proteomes" id="UP000306552"/>
    </source>
</evidence>
<comment type="function">
    <text evidence="8">Essential subunit of the Sec protein translocation channel SecYEG. Clamps together the 2 halves of SecY. May contact the channel plug during translocation.</text>
</comment>